<gene>
    <name evidence="1" type="ORF">LDC_0318</name>
</gene>
<dbReference type="EMBL" id="ADZX01000096">
    <property type="protein sequence ID" value="EFK97631.1"/>
    <property type="molecule type" value="Genomic_DNA"/>
</dbReference>
<organism evidence="1">
    <name type="scientific">sediment metagenome</name>
    <dbReference type="NCBI Taxonomy" id="749907"/>
    <lineage>
        <taxon>unclassified sequences</taxon>
        <taxon>metagenomes</taxon>
        <taxon>ecological metagenomes</taxon>
    </lineage>
</organism>
<name>D9PFN4_9ZZZZ</name>
<sequence length="91" mass="10434">MLALLTKTARAINPAITIAATACAPYTRAYYEAFQDWPQWANSRLVDFILLMSYPANLQDFNQDIRNAKSKVTDLQRLSIALPAYKLKKYY</sequence>
<reference evidence="1" key="2">
    <citation type="journal article" date="2011" name="Microb. Ecol.">
        <title>Taxonomic and Functional Metagenomic Profiling of the Microbial Community in the Anoxic Sediment of a Sub-saline Shallow Lake (Laguna de Carrizo, Central Spain).</title>
        <authorList>
            <person name="Ferrer M."/>
            <person name="Guazzaroni M.E."/>
            <person name="Richter M."/>
            <person name="Garcia-Salamanca A."/>
            <person name="Yarza P."/>
            <person name="Suarez-Suarez A."/>
            <person name="Solano J."/>
            <person name="Alcaide M."/>
            <person name="van Dillewijn P."/>
            <person name="Molina-Henares M.A."/>
            <person name="Lopez-Cortes N."/>
            <person name="Al-Ramahi Y."/>
            <person name="Guerrero C."/>
            <person name="Acosta A."/>
            <person name="de Eugenio L.I."/>
            <person name="Martinez V."/>
            <person name="Marques S."/>
            <person name="Rojo F."/>
            <person name="Santero E."/>
            <person name="Genilloud O."/>
            <person name="Perez-Perez J."/>
            <person name="Rossello-Mora R."/>
            <person name="Ramos J.L."/>
        </authorList>
    </citation>
    <scope>NUCLEOTIDE SEQUENCE</scope>
</reference>
<dbReference type="PROSITE" id="PS51257">
    <property type="entry name" value="PROKAR_LIPOPROTEIN"/>
    <property type="match status" value="1"/>
</dbReference>
<proteinExistence type="predicted"/>
<evidence type="ECO:0008006" key="2">
    <source>
        <dbReference type="Google" id="ProtNLM"/>
    </source>
</evidence>
<comment type="caution">
    <text evidence="1">The sequence shown here is derived from an EMBL/GenBank/DDBJ whole genome shotgun (WGS) entry which is preliminary data.</text>
</comment>
<protein>
    <recommendedName>
        <fullName evidence="2">GH18 domain-containing protein</fullName>
    </recommendedName>
</protein>
<dbReference type="AlphaFoldDB" id="D9PFN4"/>
<evidence type="ECO:0000313" key="1">
    <source>
        <dbReference type="EMBL" id="EFK97631.1"/>
    </source>
</evidence>
<accession>D9PFN4</accession>
<reference evidence="1" key="1">
    <citation type="submission" date="2010-07" db="EMBL/GenBank/DDBJ databases">
        <authorList>
            <consortium name="CONSOLIDER consortium CSD2007-00005"/>
            <person name="Guazzaroni M.-E."/>
            <person name="Richter M."/>
            <person name="Garcia-Salamanca A."/>
            <person name="Yarza P."/>
            <person name="Ferrer M."/>
        </authorList>
    </citation>
    <scope>NUCLEOTIDE SEQUENCE</scope>
</reference>